<protein>
    <recommendedName>
        <fullName evidence="6">FRIGIDA-like protein</fullName>
    </recommendedName>
</protein>
<dbReference type="PANTHER" id="PTHR31791">
    <property type="entry name" value="FRIGIDA-LIKE PROTEIN 3-RELATED"/>
    <property type="match status" value="1"/>
</dbReference>
<dbReference type="PROSITE" id="PS50158">
    <property type="entry name" value="ZF_CCHC"/>
    <property type="match status" value="1"/>
</dbReference>
<evidence type="ECO:0000256" key="3">
    <source>
        <dbReference type="ARBA" id="ARBA00022782"/>
    </source>
</evidence>
<dbReference type="GO" id="GO:0003676">
    <property type="term" value="F:nucleic acid binding"/>
    <property type="evidence" value="ECO:0007669"/>
    <property type="project" value="InterPro"/>
</dbReference>
<dbReference type="EMBL" id="CM007657">
    <property type="protein sequence ID" value="ONH94468.1"/>
    <property type="molecule type" value="Genomic_DNA"/>
</dbReference>
<dbReference type="Gramene" id="ONH94468">
    <property type="protein sequence ID" value="ONH94468"/>
    <property type="gene ID" value="PRUPE_7G018200"/>
</dbReference>
<keyword evidence="2 6" id="KW-0217">Developmental protein</keyword>
<evidence type="ECO:0000256" key="6">
    <source>
        <dbReference type="RuleBase" id="RU364012"/>
    </source>
</evidence>
<dbReference type="GO" id="GO:0030154">
    <property type="term" value="P:cell differentiation"/>
    <property type="evidence" value="ECO:0007669"/>
    <property type="project" value="UniProtKB-KW"/>
</dbReference>
<dbReference type="InterPro" id="IPR036875">
    <property type="entry name" value="Znf_CCHC_sf"/>
</dbReference>
<proteinExistence type="inferred from homology"/>
<keyword evidence="3 6" id="KW-0221">Differentiation</keyword>
<organism evidence="8 9">
    <name type="scientific">Prunus persica</name>
    <name type="common">Peach</name>
    <name type="synonym">Amygdalus persica</name>
    <dbReference type="NCBI Taxonomy" id="3760"/>
    <lineage>
        <taxon>Eukaryota</taxon>
        <taxon>Viridiplantae</taxon>
        <taxon>Streptophyta</taxon>
        <taxon>Embryophyta</taxon>
        <taxon>Tracheophyta</taxon>
        <taxon>Spermatophyta</taxon>
        <taxon>Magnoliopsida</taxon>
        <taxon>eudicotyledons</taxon>
        <taxon>Gunneridae</taxon>
        <taxon>Pentapetalae</taxon>
        <taxon>rosids</taxon>
        <taxon>fabids</taxon>
        <taxon>Rosales</taxon>
        <taxon>Rosaceae</taxon>
        <taxon>Amygdaloideae</taxon>
        <taxon>Amygdaleae</taxon>
        <taxon>Prunus</taxon>
    </lineage>
</organism>
<dbReference type="SUPFAM" id="SSF57756">
    <property type="entry name" value="Retrovirus zinc finger-like domains"/>
    <property type="match status" value="1"/>
</dbReference>
<dbReference type="AlphaFoldDB" id="A0A251N545"/>
<keyword evidence="4 6" id="KW-0287">Flowering</keyword>
<evidence type="ECO:0000256" key="2">
    <source>
        <dbReference type="ARBA" id="ARBA00022473"/>
    </source>
</evidence>
<keyword evidence="5" id="KW-0862">Zinc</keyword>
<evidence type="ECO:0000313" key="9">
    <source>
        <dbReference type="Proteomes" id="UP000006882"/>
    </source>
</evidence>
<dbReference type="PANTHER" id="PTHR31791:SF70">
    <property type="entry name" value="FRIGIDA-LIKE PROTEIN"/>
    <property type="match status" value="1"/>
</dbReference>
<gene>
    <name evidence="8" type="ORF">PRUPE_7G018200</name>
</gene>
<reference evidence="8 9" key="1">
    <citation type="journal article" date="2013" name="Nat. Genet.">
        <title>The high-quality draft genome of peach (Prunus persica) identifies unique patterns of genetic diversity, domestication and genome evolution.</title>
        <authorList>
            <consortium name="International Peach Genome Initiative"/>
            <person name="Verde I."/>
            <person name="Abbott A.G."/>
            <person name="Scalabrin S."/>
            <person name="Jung S."/>
            <person name="Shu S."/>
            <person name="Marroni F."/>
            <person name="Zhebentyayeva T."/>
            <person name="Dettori M.T."/>
            <person name="Grimwood J."/>
            <person name="Cattonaro F."/>
            <person name="Zuccolo A."/>
            <person name="Rossini L."/>
            <person name="Jenkins J."/>
            <person name="Vendramin E."/>
            <person name="Meisel L.A."/>
            <person name="Decroocq V."/>
            <person name="Sosinski B."/>
            <person name="Prochnik S."/>
            <person name="Mitros T."/>
            <person name="Policriti A."/>
            <person name="Cipriani G."/>
            <person name="Dondini L."/>
            <person name="Ficklin S."/>
            <person name="Goodstein D.M."/>
            <person name="Xuan P."/>
            <person name="Del Fabbro C."/>
            <person name="Aramini V."/>
            <person name="Copetti D."/>
            <person name="Gonzalez S."/>
            <person name="Horner D.S."/>
            <person name="Falchi R."/>
            <person name="Lucas S."/>
            <person name="Mica E."/>
            <person name="Maldonado J."/>
            <person name="Lazzari B."/>
            <person name="Bielenberg D."/>
            <person name="Pirona R."/>
            <person name="Miculan M."/>
            <person name="Barakat A."/>
            <person name="Testolin R."/>
            <person name="Stella A."/>
            <person name="Tartarini S."/>
            <person name="Tonutti P."/>
            <person name="Arus P."/>
            <person name="Orellana A."/>
            <person name="Wells C."/>
            <person name="Main D."/>
            <person name="Vizzotto G."/>
            <person name="Silva H."/>
            <person name="Salamini F."/>
            <person name="Schmutz J."/>
            <person name="Morgante M."/>
            <person name="Rokhsar D.S."/>
        </authorList>
    </citation>
    <scope>NUCLEOTIDE SEQUENCE [LARGE SCALE GENOMIC DNA]</scope>
    <source>
        <strain evidence="9">cv. Nemared</strain>
    </source>
</reference>
<name>A0A251N545_PRUPE</name>
<accession>A0A251N545</accession>
<dbReference type="Proteomes" id="UP000006882">
    <property type="component" value="Chromosome G7"/>
</dbReference>
<dbReference type="InterPro" id="IPR012474">
    <property type="entry name" value="Frigida"/>
</dbReference>
<comment type="similarity">
    <text evidence="1 6">Belongs to the Frigida family.</text>
</comment>
<dbReference type="Gene3D" id="4.10.60.10">
    <property type="entry name" value="Zinc finger, CCHC-type"/>
    <property type="match status" value="1"/>
</dbReference>
<keyword evidence="5" id="KW-0479">Metal-binding</keyword>
<evidence type="ECO:0000256" key="5">
    <source>
        <dbReference type="PROSITE-ProRule" id="PRU00047"/>
    </source>
</evidence>
<evidence type="ECO:0000256" key="4">
    <source>
        <dbReference type="ARBA" id="ARBA00023089"/>
    </source>
</evidence>
<evidence type="ECO:0000256" key="1">
    <source>
        <dbReference type="ARBA" id="ARBA00008956"/>
    </source>
</evidence>
<dbReference type="GO" id="GO:0008270">
    <property type="term" value="F:zinc ion binding"/>
    <property type="evidence" value="ECO:0007669"/>
    <property type="project" value="UniProtKB-KW"/>
</dbReference>
<dbReference type="Pfam" id="PF07899">
    <property type="entry name" value="Frigida"/>
    <property type="match status" value="1"/>
</dbReference>
<dbReference type="GO" id="GO:0009908">
    <property type="term" value="P:flower development"/>
    <property type="evidence" value="ECO:0007669"/>
    <property type="project" value="UniProtKB-KW"/>
</dbReference>
<evidence type="ECO:0000313" key="8">
    <source>
        <dbReference type="EMBL" id="ONH94468.1"/>
    </source>
</evidence>
<feature type="domain" description="CCHC-type" evidence="7">
    <location>
        <begin position="169"/>
        <end position="184"/>
    </location>
</feature>
<keyword evidence="5" id="KW-0863">Zinc-finger</keyword>
<keyword evidence="9" id="KW-1185">Reference proteome</keyword>
<evidence type="ECO:0000259" key="7">
    <source>
        <dbReference type="PROSITE" id="PS50158"/>
    </source>
</evidence>
<dbReference type="InterPro" id="IPR001878">
    <property type="entry name" value="Znf_CCHC"/>
</dbReference>
<sequence length="230" mass="26047">MDKFSPVPLLKEYVDDIQKHSWKKYMKRKSLDEKDNIADNQIVDVLDVIQCIKDYNLESEHPSRDIEVEITKLQKLKENYKRCHAPKVEQQQKKGKKRSFDAFAPKFQPQHPKGKCKLTTVAAATPYALPTPTFGYPQPSSSSLPYENNGRPGQFGMGASYRDISKGNCFHCGELGHWSCNCQKYSSGKKKLDMTKSSASSPLWIKGFKERKKLRDGRFTSLCSSGGGNS</sequence>